<sequence length="613" mass="62838">MVTTVLRRPVAVVSSAATAAVALARAVAHPPVASARGPSLRVCVASARPSLRPPLHHDRVPVWEWHLPRVGDPPCWRTHQVQQVWRAHPVQTPHQERGAVRGALRGWGAPAAGGVGARAGGRGWVRPPSRSASLWSAARRPTLLSRGRARGLVVGGRCWGGGGGGVPWRRRGCHPRGQCRGGAGTTPLGEGLWGRGRAPRHPCRPAWRAVARLSSCGDRHRGPAVGVTPRTSTAPWRDGAFRFLLLCHLGLSCFTCVTRCRPRAARRAFHHITAHVDATRGTARGDPTVPPPPPPSPAVNPLQRRHRRVEHLPHRARAVEAAQQPPPLVIRGDPPPLGGGERETPLDDRCRVVGAALAPPEQSRSQHVRRAHELQHRGGAAAGGRPRRPVGTVAGEAVNDKAGGKPRVARRVPAAAAVGGGNAAVPVHAGGRDGAVRRHARRVGATDHGGGGGGAPPPPPARRIASWRSRTVTSDGTMSPARSIASMAAPPGVGRAASARSSSPADRCTAPERAARAVERVPLPLPGPPMTKTMAGGQRLGRAPGASAVGGSDGAGVGGGGGGGGAAADAHQRSRQGGGGGTAPGGNALGAGRRWGGGGGVPTGDGCVGDTRG</sequence>
<evidence type="ECO:0000313" key="2">
    <source>
        <dbReference type="EMBL" id="OSX78523.1"/>
    </source>
</evidence>
<organism evidence="2 3">
    <name type="scientific">Porphyra umbilicalis</name>
    <name type="common">Purple laver</name>
    <name type="synonym">Red alga</name>
    <dbReference type="NCBI Taxonomy" id="2786"/>
    <lineage>
        <taxon>Eukaryota</taxon>
        <taxon>Rhodophyta</taxon>
        <taxon>Bangiophyceae</taxon>
        <taxon>Bangiales</taxon>
        <taxon>Bangiaceae</taxon>
        <taxon>Porphyra</taxon>
    </lineage>
</organism>
<feature type="compositionally biased region" description="Pro residues" evidence="1">
    <location>
        <begin position="288"/>
        <end position="298"/>
    </location>
</feature>
<name>A0A1X6PCZ9_PORUM</name>
<dbReference type="EMBL" id="KV918811">
    <property type="protein sequence ID" value="OSX78523.1"/>
    <property type="molecule type" value="Genomic_DNA"/>
</dbReference>
<dbReference type="AlphaFoldDB" id="A0A1X6PCZ9"/>
<feature type="compositionally biased region" description="Gly residues" evidence="1">
    <location>
        <begin position="576"/>
        <end position="607"/>
    </location>
</feature>
<proteinExistence type="predicted"/>
<evidence type="ECO:0000256" key="1">
    <source>
        <dbReference type="SAM" id="MobiDB-lite"/>
    </source>
</evidence>
<feature type="compositionally biased region" description="Low complexity" evidence="1">
    <location>
        <begin position="495"/>
        <end position="505"/>
    </location>
</feature>
<feature type="compositionally biased region" description="Gly residues" evidence="1">
    <location>
        <begin position="551"/>
        <end position="566"/>
    </location>
</feature>
<feature type="compositionally biased region" description="Polar residues" evidence="1">
    <location>
        <begin position="468"/>
        <end position="477"/>
    </location>
</feature>
<feature type="region of interest" description="Disordered" evidence="1">
    <location>
        <begin position="443"/>
        <end position="613"/>
    </location>
</feature>
<gene>
    <name evidence="2" type="ORF">BU14_0107s0031</name>
</gene>
<evidence type="ECO:0000313" key="3">
    <source>
        <dbReference type="Proteomes" id="UP000218209"/>
    </source>
</evidence>
<keyword evidence="3" id="KW-1185">Reference proteome</keyword>
<protein>
    <submittedName>
        <fullName evidence="2">Uncharacterized protein</fullName>
    </submittedName>
</protein>
<reference evidence="2 3" key="1">
    <citation type="submission" date="2017-03" db="EMBL/GenBank/DDBJ databases">
        <title>WGS assembly of Porphyra umbilicalis.</title>
        <authorList>
            <person name="Brawley S.H."/>
            <person name="Blouin N.A."/>
            <person name="Ficko-Blean E."/>
            <person name="Wheeler G.L."/>
            <person name="Lohr M."/>
            <person name="Goodson H.V."/>
            <person name="Jenkins J.W."/>
            <person name="Blaby-Haas C.E."/>
            <person name="Helliwell K.E."/>
            <person name="Chan C."/>
            <person name="Marriage T."/>
            <person name="Bhattacharya D."/>
            <person name="Klein A.S."/>
            <person name="Badis Y."/>
            <person name="Brodie J."/>
            <person name="Cao Y."/>
            <person name="Collen J."/>
            <person name="Dittami S.M."/>
            <person name="Gachon C.M."/>
            <person name="Green B.R."/>
            <person name="Karpowicz S."/>
            <person name="Kim J.W."/>
            <person name="Kudahl U."/>
            <person name="Lin S."/>
            <person name="Michel G."/>
            <person name="Mittag M."/>
            <person name="Olson B.J."/>
            <person name="Pangilinan J."/>
            <person name="Peng Y."/>
            <person name="Qiu H."/>
            <person name="Shu S."/>
            <person name="Singer J.T."/>
            <person name="Smith A.G."/>
            <person name="Sprecher B.N."/>
            <person name="Wagner V."/>
            <person name="Wang W."/>
            <person name="Wang Z.-Y."/>
            <person name="Yan J."/>
            <person name="Yarish C."/>
            <person name="Zoeuner-Riek S."/>
            <person name="Zhuang Y."/>
            <person name="Zou Y."/>
            <person name="Lindquist E.A."/>
            <person name="Grimwood J."/>
            <person name="Barry K."/>
            <person name="Rokhsar D.S."/>
            <person name="Schmutz J."/>
            <person name="Stiller J.W."/>
            <person name="Grossman A.R."/>
            <person name="Prochnik S.E."/>
        </authorList>
    </citation>
    <scope>NUCLEOTIDE SEQUENCE [LARGE SCALE GENOMIC DNA]</scope>
    <source>
        <strain evidence="2">4086291</strain>
    </source>
</reference>
<dbReference type="Proteomes" id="UP000218209">
    <property type="component" value="Unassembled WGS sequence"/>
</dbReference>
<feature type="compositionally biased region" description="Basic and acidic residues" evidence="1">
    <location>
        <begin position="509"/>
        <end position="519"/>
    </location>
</feature>
<feature type="region of interest" description="Disordered" evidence="1">
    <location>
        <begin position="279"/>
        <end position="302"/>
    </location>
</feature>
<accession>A0A1X6PCZ9</accession>